<evidence type="ECO:0000313" key="2">
    <source>
        <dbReference type="EMBL" id="KAK1300131.1"/>
    </source>
</evidence>
<dbReference type="AlphaFoldDB" id="A0AAV9DGR4"/>
<reference evidence="2" key="2">
    <citation type="submission" date="2023-06" db="EMBL/GenBank/DDBJ databases">
        <authorList>
            <person name="Ma L."/>
            <person name="Liu K.-W."/>
            <person name="Li Z."/>
            <person name="Hsiao Y.-Y."/>
            <person name="Qi Y."/>
            <person name="Fu T."/>
            <person name="Tang G."/>
            <person name="Zhang D."/>
            <person name="Sun W.-H."/>
            <person name="Liu D.-K."/>
            <person name="Li Y."/>
            <person name="Chen G.-Z."/>
            <person name="Liu X.-D."/>
            <person name="Liao X.-Y."/>
            <person name="Jiang Y.-T."/>
            <person name="Yu X."/>
            <person name="Hao Y."/>
            <person name="Huang J."/>
            <person name="Zhao X.-W."/>
            <person name="Ke S."/>
            <person name="Chen Y.-Y."/>
            <person name="Wu W.-L."/>
            <person name="Hsu J.-L."/>
            <person name="Lin Y.-F."/>
            <person name="Huang M.-D."/>
            <person name="Li C.-Y."/>
            <person name="Huang L."/>
            <person name="Wang Z.-W."/>
            <person name="Zhao X."/>
            <person name="Zhong W.-Y."/>
            <person name="Peng D.-H."/>
            <person name="Ahmad S."/>
            <person name="Lan S."/>
            <person name="Zhang J.-S."/>
            <person name="Tsai W.-C."/>
            <person name="Van De Peer Y."/>
            <person name="Liu Z.-J."/>
        </authorList>
    </citation>
    <scope>NUCLEOTIDE SEQUENCE</scope>
    <source>
        <strain evidence="2">CP</strain>
        <tissue evidence="2">Leaves</tissue>
    </source>
</reference>
<organism evidence="2 3">
    <name type="scientific">Acorus calamus</name>
    <name type="common">Sweet flag</name>
    <dbReference type="NCBI Taxonomy" id="4465"/>
    <lineage>
        <taxon>Eukaryota</taxon>
        <taxon>Viridiplantae</taxon>
        <taxon>Streptophyta</taxon>
        <taxon>Embryophyta</taxon>
        <taxon>Tracheophyta</taxon>
        <taxon>Spermatophyta</taxon>
        <taxon>Magnoliopsida</taxon>
        <taxon>Liliopsida</taxon>
        <taxon>Acoraceae</taxon>
        <taxon>Acorus</taxon>
    </lineage>
</organism>
<comment type="caution">
    <text evidence="2">The sequence shown here is derived from an EMBL/GenBank/DDBJ whole genome shotgun (WGS) entry which is preliminary data.</text>
</comment>
<evidence type="ECO:0000259" key="1">
    <source>
        <dbReference type="Pfam" id="PF13966"/>
    </source>
</evidence>
<gene>
    <name evidence="2" type="ORF">QJS10_CPB13g01036</name>
</gene>
<proteinExistence type="predicted"/>
<keyword evidence="3" id="KW-1185">Reference proteome</keyword>
<dbReference type="Pfam" id="PF13966">
    <property type="entry name" value="zf-RVT"/>
    <property type="match status" value="1"/>
</dbReference>
<protein>
    <recommendedName>
        <fullName evidence="1">Reverse transcriptase zinc-binding domain-containing protein</fullName>
    </recommendedName>
</protein>
<evidence type="ECO:0000313" key="3">
    <source>
        <dbReference type="Proteomes" id="UP001180020"/>
    </source>
</evidence>
<reference evidence="2" key="1">
    <citation type="journal article" date="2023" name="Nat. Commun.">
        <title>Diploid and tetraploid genomes of Acorus and the evolution of monocots.</title>
        <authorList>
            <person name="Ma L."/>
            <person name="Liu K.W."/>
            <person name="Li Z."/>
            <person name="Hsiao Y.Y."/>
            <person name="Qi Y."/>
            <person name="Fu T."/>
            <person name="Tang G.D."/>
            <person name="Zhang D."/>
            <person name="Sun W.H."/>
            <person name="Liu D.K."/>
            <person name="Li Y."/>
            <person name="Chen G.Z."/>
            <person name="Liu X.D."/>
            <person name="Liao X.Y."/>
            <person name="Jiang Y.T."/>
            <person name="Yu X."/>
            <person name="Hao Y."/>
            <person name="Huang J."/>
            <person name="Zhao X.W."/>
            <person name="Ke S."/>
            <person name="Chen Y.Y."/>
            <person name="Wu W.L."/>
            <person name="Hsu J.L."/>
            <person name="Lin Y.F."/>
            <person name="Huang M.D."/>
            <person name="Li C.Y."/>
            <person name="Huang L."/>
            <person name="Wang Z.W."/>
            <person name="Zhao X."/>
            <person name="Zhong W.Y."/>
            <person name="Peng D.H."/>
            <person name="Ahmad S."/>
            <person name="Lan S."/>
            <person name="Zhang J.S."/>
            <person name="Tsai W.C."/>
            <person name="Van de Peer Y."/>
            <person name="Liu Z.J."/>
        </authorList>
    </citation>
    <scope>NUCLEOTIDE SEQUENCE</scope>
    <source>
        <strain evidence="2">CP</strain>
    </source>
</reference>
<dbReference type="InterPro" id="IPR026960">
    <property type="entry name" value="RVT-Znf"/>
</dbReference>
<dbReference type="Proteomes" id="UP001180020">
    <property type="component" value="Unassembled WGS sequence"/>
</dbReference>
<accession>A0AAV9DGR4</accession>
<dbReference type="EMBL" id="JAUJYO010000013">
    <property type="protein sequence ID" value="KAK1300131.1"/>
    <property type="molecule type" value="Genomic_DNA"/>
</dbReference>
<name>A0AAV9DGR4_ACOCL</name>
<feature type="domain" description="Reverse transcriptase zinc-binding" evidence="1">
    <location>
        <begin position="29"/>
        <end position="117"/>
    </location>
</feature>
<sequence length="217" mass="24445">MSACITTFNINISHTHDTPRWDPDRALGFSIKSSYDWLRRGLALAALTCESPSRIWSPKVPRKIKIFTWLLAHERLRTKVYQAKWCEAEQVLCALCGDEPETAAHLFCQCRVTQALWRVVGAATSLDPFQSLTEMWEAGARLHSMSRPGASKYLARLVIPAGTWVIWRTRNDAVFKGARVYVENMWALASVLIQDWARDIVGVRGARFGGGVIEAIL</sequence>